<dbReference type="AlphaFoldDB" id="A0A0P7X1C9"/>
<dbReference type="Proteomes" id="UP000182045">
    <property type="component" value="Unassembled WGS sequence"/>
</dbReference>
<organism evidence="2 3">
    <name type="scientific">Roseibaca calidilacus</name>
    <dbReference type="NCBI Taxonomy" id="1666912"/>
    <lineage>
        <taxon>Bacteria</taxon>
        <taxon>Pseudomonadati</taxon>
        <taxon>Pseudomonadota</taxon>
        <taxon>Alphaproteobacteria</taxon>
        <taxon>Rhodobacterales</taxon>
        <taxon>Paracoccaceae</taxon>
        <taxon>Roseinatronobacter</taxon>
    </lineage>
</organism>
<accession>A0A0P7X1C9</accession>
<dbReference type="Proteomes" id="UP000050413">
    <property type="component" value="Unassembled WGS sequence"/>
</dbReference>
<reference evidence="1 4" key="2">
    <citation type="submission" date="2016-01" db="EMBL/GenBank/DDBJ databases">
        <authorList>
            <person name="Varghese N."/>
        </authorList>
    </citation>
    <scope>NUCLEOTIDE SEQUENCE [LARGE SCALE GENOMIC DNA]</scope>
    <source>
        <strain evidence="1 4">HL-91</strain>
    </source>
</reference>
<dbReference type="EMBL" id="FBYC01000001">
    <property type="protein sequence ID" value="CUX79491.1"/>
    <property type="molecule type" value="Genomic_DNA"/>
</dbReference>
<comment type="caution">
    <text evidence="2">The sequence shown here is derived from an EMBL/GenBank/DDBJ whole genome shotgun (WGS) entry which is preliminary data.</text>
</comment>
<evidence type="ECO:0000313" key="4">
    <source>
        <dbReference type="Proteomes" id="UP000182045"/>
    </source>
</evidence>
<proteinExistence type="predicted"/>
<name>A0A0P7X1C9_9RHOB</name>
<keyword evidence="4" id="KW-1185">Reference proteome</keyword>
<evidence type="ECO:0000313" key="2">
    <source>
        <dbReference type="EMBL" id="KPP93963.1"/>
    </source>
</evidence>
<dbReference type="EMBL" id="LJSG01000007">
    <property type="protein sequence ID" value="KPP93963.1"/>
    <property type="molecule type" value="Genomic_DNA"/>
</dbReference>
<protein>
    <submittedName>
        <fullName evidence="2">Uncharacterized protein</fullName>
    </submittedName>
</protein>
<reference evidence="2 3" key="1">
    <citation type="submission" date="2015-09" db="EMBL/GenBank/DDBJ databases">
        <title>Identification and resolution of microdiversity through metagenomic sequencing of parallel consortia.</title>
        <authorList>
            <person name="Nelson W.C."/>
            <person name="Romine M.F."/>
            <person name="Lindemann S.R."/>
        </authorList>
    </citation>
    <scope>NUCLEOTIDE SEQUENCE [LARGE SCALE GENOMIC DNA]</scope>
    <source>
        <strain evidence="2">HL-91</strain>
    </source>
</reference>
<dbReference type="RefSeq" id="WP_176699300.1">
    <property type="nucleotide sequence ID" value="NZ_FBYC01000001.1"/>
</dbReference>
<gene>
    <name evidence="1" type="ORF">Ga0058931_0174</name>
    <name evidence="2" type="ORF">HLUCCA05_12345</name>
</gene>
<sequence length="51" mass="5643">MLDIHANMLFVASRLETATRVAPRPMGATPPNSRVNHKADHVRLITPGKPR</sequence>
<evidence type="ECO:0000313" key="3">
    <source>
        <dbReference type="Proteomes" id="UP000050413"/>
    </source>
</evidence>
<evidence type="ECO:0000313" key="1">
    <source>
        <dbReference type="EMBL" id="CUX79491.1"/>
    </source>
</evidence>